<dbReference type="GO" id="GO:0006338">
    <property type="term" value="P:chromatin remodeling"/>
    <property type="evidence" value="ECO:0007669"/>
    <property type="project" value="TreeGrafter"/>
</dbReference>
<dbReference type="GO" id="GO:0140672">
    <property type="term" value="C:ATAC complex"/>
    <property type="evidence" value="ECO:0007669"/>
    <property type="project" value="UniProtKB-ARBA"/>
</dbReference>
<dbReference type="Proteomes" id="UP000007875">
    <property type="component" value="Unassembled WGS sequence"/>
</dbReference>
<feature type="domain" description="HTH myb-type" evidence="13">
    <location>
        <begin position="56"/>
        <end position="104"/>
    </location>
</feature>
<dbReference type="SMART" id="SM00717">
    <property type="entry name" value="SANT"/>
    <property type="match status" value="1"/>
</dbReference>
<dbReference type="STRING" id="51511.ENSCSAVP00000009082"/>
<evidence type="ECO:0000259" key="10">
    <source>
        <dbReference type="PROSITE" id="PS50135"/>
    </source>
</evidence>
<dbReference type="InterPro" id="IPR017884">
    <property type="entry name" value="SANT_dom"/>
</dbReference>
<dbReference type="Pfam" id="PF22941">
    <property type="entry name" value="TADA2A-like_3rd"/>
    <property type="match status" value="1"/>
</dbReference>
<name>H2YUS2_CIOSA</name>
<accession>H2YUS2</accession>
<dbReference type="FunFam" id="1.10.10.10:FF:000087">
    <property type="entry name" value="Transcriptional adapter 2"/>
    <property type="match status" value="1"/>
</dbReference>
<dbReference type="PROSITE" id="PS50934">
    <property type="entry name" value="SWIRM"/>
    <property type="match status" value="1"/>
</dbReference>
<dbReference type="InterPro" id="IPR007526">
    <property type="entry name" value="SWIRM"/>
</dbReference>
<dbReference type="FunFam" id="1.10.10.60:FF:000110">
    <property type="entry name" value="Transcriptional adapter"/>
    <property type="match status" value="1"/>
</dbReference>
<evidence type="ECO:0000256" key="2">
    <source>
        <dbReference type="ARBA" id="ARBA00022771"/>
    </source>
</evidence>
<dbReference type="PIRSF" id="PIRSF025024">
    <property type="entry name" value="Transcriptional_adaptor_2"/>
    <property type="match status" value="1"/>
</dbReference>
<evidence type="ECO:0000259" key="12">
    <source>
        <dbReference type="PROSITE" id="PS51293"/>
    </source>
</evidence>
<dbReference type="PROSITE" id="PS50090">
    <property type="entry name" value="MYB_LIKE"/>
    <property type="match status" value="1"/>
</dbReference>
<organism evidence="14 15">
    <name type="scientific">Ciona savignyi</name>
    <name type="common">Pacific transparent sea squirt</name>
    <dbReference type="NCBI Taxonomy" id="51511"/>
    <lineage>
        <taxon>Eukaryota</taxon>
        <taxon>Metazoa</taxon>
        <taxon>Chordata</taxon>
        <taxon>Tunicata</taxon>
        <taxon>Ascidiacea</taxon>
        <taxon>Phlebobranchia</taxon>
        <taxon>Cionidae</taxon>
        <taxon>Ciona</taxon>
    </lineage>
</organism>
<sequence>CKGCGTDLVEPYVRCAECNDYKTCLECFSRGFESDEHLNNHKYQIITNQFAIFEHSWNAEEEVKLLESLADCGPGNWHAIAAQVKTKSAVECEAHYMKCYVVNAKYPLPEMPNPQIRPPTIPIPFKPCEDPCRPLPDSHRAQNMAGYLATRGDFQEEYDNYAEWDVRDVYFSSEDKPILKNLKLAVVKIYQSRLQERARRKQIIRKFGLINNSNHMLRYVRKLPTELREIEEKLRPFMQIQSHPIAHDLLIQGIAVEMELKKKIKKLMVYRANGVSSFRGSKLYEKLKQQRESSKLKSNYMSEILPCLHDPAALAQWLQRQGAMEAGLRTNGDTSLILPSMRKPAPPIDLTDLPGVEKLNAVEKEFCAKTRLVPEAYLAYKASLVHDFNRHGNLKLASARNIVKIDVNKTRKLYDFLIEQGHINS</sequence>
<evidence type="ECO:0000256" key="8">
    <source>
        <dbReference type="PROSITE-ProRule" id="PRU00228"/>
    </source>
</evidence>
<dbReference type="Gene3D" id="3.30.60.90">
    <property type="match status" value="1"/>
</dbReference>
<feature type="domain" description="ZZ-type" evidence="10">
    <location>
        <begin position="1"/>
        <end position="51"/>
    </location>
</feature>
<dbReference type="InterPro" id="IPR000433">
    <property type="entry name" value="Znf_ZZ"/>
</dbReference>
<evidence type="ECO:0000256" key="6">
    <source>
        <dbReference type="ARBA" id="ARBA00023242"/>
    </source>
</evidence>
<dbReference type="InterPro" id="IPR016827">
    <property type="entry name" value="Ada2/TADA2"/>
</dbReference>
<evidence type="ECO:0000313" key="15">
    <source>
        <dbReference type="Proteomes" id="UP000007875"/>
    </source>
</evidence>
<dbReference type="PROSITE" id="PS51294">
    <property type="entry name" value="HTH_MYB"/>
    <property type="match status" value="1"/>
</dbReference>
<dbReference type="GO" id="GO:0008270">
    <property type="term" value="F:zinc ion binding"/>
    <property type="evidence" value="ECO:0007669"/>
    <property type="project" value="UniProtKB-KW"/>
</dbReference>
<dbReference type="SUPFAM" id="SSF57850">
    <property type="entry name" value="RING/U-box"/>
    <property type="match status" value="1"/>
</dbReference>
<dbReference type="HOGENOM" id="CLU_018273_2_1_1"/>
<dbReference type="GeneTree" id="ENSGT00940000156751"/>
<dbReference type="PROSITE" id="PS51293">
    <property type="entry name" value="SANT"/>
    <property type="match status" value="1"/>
</dbReference>
<keyword evidence="5 7" id="KW-0804">Transcription</keyword>
<dbReference type="PANTHER" id="PTHR12374:SF20">
    <property type="entry name" value="TRANSCRIPTIONAL ADAPTER 2-ALPHA"/>
    <property type="match status" value="1"/>
</dbReference>
<comment type="subcellular location">
    <subcellularLocation>
        <location evidence="7">Nucleus</location>
    </subcellularLocation>
</comment>
<keyword evidence="4 7" id="KW-0805">Transcription regulation</keyword>
<dbReference type="Ensembl" id="ENSCSAVT00000009196.1">
    <property type="protein sequence ID" value="ENSCSAVP00000009082.1"/>
    <property type="gene ID" value="ENSCSAVG00000005367.1"/>
</dbReference>
<dbReference type="CDD" id="cd02335">
    <property type="entry name" value="ZZ_ADA2"/>
    <property type="match status" value="1"/>
</dbReference>
<dbReference type="InterPro" id="IPR055141">
    <property type="entry name" value="TADA2A_B-like_dom"/>
</dbReference>
<dbReference type="PANTHER" id="PTHR12374">
    <property type="entry name" value="TRANSCRIPTIONAL ADAPTOR 2 ADA2 -RELATED"/>
    <property type="match status" value="1"/>
</dbReference>
<dbReference type="GO" id="GO:0005634">
    <property type="term" value="C:nucleus"/>
    <property type="evidence" value="ECO:0007669"/>
    <property type="project" value="UniProtKB-SubCell"/>
</dbReference>
<dbReference type="InterPro" id="IPR017930">
    <property type="entry name" value="Myb_dom"/>
</dbReference>
<dbReference type="Pfam" id="PF00249">
    <property type="entry name" value="Myb_DNA-binding"/>
    <property type="match status" value="1"/>
</dbReference>
<dbReference type="GO" id="GO:0006357">
    <property type="term" value="P:regulation of transcription by RNA polymerase II"/>
    <property type="evidence" value="ECO:0007669"/>
    <property type="project" value="InterPro"/>
</dbReference>
<dbReference type="InterPro" id="IPR043145">
    <property type="entry name" value="Znf_ZZ_sf"/>
</dbReference>
<reference evidence="15" key="1">
    <citation type="submission" date="2003-08" db="EMBL/GenBank/DDBJ databases">
        <authorList>
            <person name="Birren B."/>
            <person name="Nusbaum C."/>
            <person name="Abebe A."/>
            <person name="Abouelleil A."/>
            <person name="Adekoya E."/>
            <person name="Ait-zahra M."/>
            <person name="Allen N."/>
            <person name="Allen T."/>
            <person name="An P."/>
            <person name="Anderson M."/>
            <person name="Anderson S."/>
            <person name="Arachchi H."/>
            <person name="Armbruster J."/>
            <person name="Bachantsang P."/>
            <person name="Baldwin J."/>
            <person name="Barry A."/>
            <person name="Bayul T."/>
            <person name="Blitshsteyn B."/>
            <person name="Bloom T."/>
            <person name="Blye J."/>
            <person name="Boguslavskiy L."/>
            <person name="Borowsky M."/>
            <person name="Boukhgalter B."/>
            <person name="Brunache A."/>
            <person name="Butler J."/>
            <person name="Calixte N."/>
            <person name="Calvo S."/>
            <person name="Camarata J."/>
            <person name="Campo K."/>
            <person name="Chang J."/>
            <person name="Cheshatsang Y."/>
            <person name="Citroen M."/>
            <person name="Collymore A."/>
            <person name="Considine T."/>
            <person name="Cook A."/>
            <person name="Cooke P."/>
            <person name="Corum B."/>
            <person name="Cuomo C."/>
            <person name="David R."/>
            <person name="Dawoe T."/>
            <person name="Degray S."/>
            <person name="Dodge S."/>
            <person name="Dooley K."/>
            <person name="Dorje P."/>
            <person name="Dorjee K."/>
            <person name="Dorris L."/>
            <person name="Duffey N."/>
            <person name="Dupes A."/>
            <person name="Elkins T."/>
            <person name="Engels R."/>
            <person name="Erickson J."/>
            <person name="Farina A."/>
            <person name="Faro S."/>
            <person name="Ferreira P."/>
            <person name="Fischer H."/>
            <person name="Fitzgerald M."/>
            <person name="Foley K."/>
            <person name="Gage D."/>
            <person name="Galagan J."/>
            <person name="Gearin G."/>
            <person name="Gnerre S."/>
            <person name="Gnirke A."/>
            <person name="Goyette A."/>
            <person name="Graham J."/>
            <person name="Grandbois E."/>
            <person name="Gyaltsen K."/>
            <person name="Hafez N."/>
            <person name="Hagopian D."/>
            <person name="Hagos B."/>
            <person name="Hall J."/>
            <person name="Hatcher B."/>
            <person name="Heller A."/>
            <person name="Higgins H."/>
            <person name="Honan T."/>
            <person name="Horn A."/>
            <person name="Houde N."/>
            <person name="Hughes L."/>
            <person name="Hulme W."/>
            <person name="Husby E."/>
            <person name="Iliev I."/>
            <person name="Jaffe D."/>
            <person name="Jones C."/>
            <person name="Kamal M."/>
            <person name="Kamat A."/>
            <person name="Kamvysselis M."/>
            <person name="Karlsson E."/>
            <person name="Kells C."/>
            <person name="Kieu A."/>
            <person name="Kisner P."/>
            <person name="Kodira C."/>
            <person name="Kulbokas E."/>
            <person name="Labutti K."/>
            <person name="Lama D."/>
            <person name="Landers T."/>
            <person name="Leger J."/>
            <person name="Levine S."/>
            <person name="Lewis D."/>
            <person name="Lewis T."/>
            <person name="Lindblad-toh K."/>
            <person name="Liu X."/>
            <person name="Lokyitsang T."/>
            <person name="Lokyitsang Y."/>
            <person name="Lucien O."/>
            <person name="Lui A."/>
            <person name="Ma L.J."/>
            <person name="Mabbitt R."/>
            <person name="Macdonald J."/>
            <person name="Maclean C."/>
            <person name="Major J."/>
            <person name="Manning J."/>
            <person name="Marabella R."/>
            <person name="Maru K."/>
            <person name="Matthews C."/>
            <person name="Mauceli E."/>
            <person name="Mccarthy M."/>
            <person name="Mcdonough S."/>
            <person name="Mcghee T."/>
            <person name="Meldrim J."/>
            <person name="Meneus L."/>
            <person name="Mesirov J."/>
            <person name="Mihalev A."/>
            <person name="Mihova T."/>
            <person name="Mikkelsen T."/>
            <person name="Mlenga V."/>
            <person name="Moru K."/>
            <person name="Mozes J."/>
            <person name="Mulrain L."/>
            <person name="Munson G."/>
            <person name="Naylor J."/>
            <person name="Newes C."/>
            <person name="Nguyen C."/>
            <person name="Nguyen N."/>
            <person name="Nguyen T."/>
            <person name="Nicol R."/>
            <person name="Nielsen C."/>
            <person name="Nizzari M."/>
            <person name="Norbu C."/>
            <person name="Norbu N."/>
            <person name="O'donnell P."/>
            <person name="Okoawo O."/>
            <person name="O'leary S."/>
            <person name="Omotosho B."/>
            <person name="O'neill K."/>
            <person name="Osman S."/>
            <person name="Parker S."/>
            <person name="Perrin D."/>
            <person name="Phunkhang P."/>
            <person name="Piqani B."/>
            <person name="Purcell S."/>
            <person name="Rachupka T."/>
            <person name="Ramasamy U."/>
            <person name="Rameau R."/>
            <person name="Ray V."/>
            <person name="Raymond C."/>
            <person name="Retta R."/>
            <person name="Richardson S."/>
            <person name="Rise C."/>
            <person name="Rodriguez J."/>
            <person name="Rogers J."/>
            <person name="Rogov P."/>
            <person name="Rutman M."/>
            <person name="Schupbach R."/>
            <person name="Seaman C."/>
            <person name="Settipalli S."/>
            <person name="Sharpe T."/>
            <person name="Sheridan J."/>
            <person name="Sherpa N."/>
            <person name="Shi J."/>
            <person name="Smirnov S."/>
            <person name="Smith C."/>
            <person name="Sougnez C."/>
            <person name="Spencer B."/>
            <person name="Stalker J."/>
            <person name="Stange-thomann N."/>
            <person name="Stavropoulos S."/>
            <person name="Stetson K."/>
            <person name="Stone C."/>
            <person name="Stone S."/>
            <person name="Stubbs M."/>
            <person name="Talamas J."/>
            <person name="Tchuinga P."/>
            <person name="Tenzing P."/>
            <person name="Tesfaye S."/>
            <person name="Theodore J."/>
            <person name="Thoulutsang Y."/>
            <person name="Topham K."/>
            <person name="Towey S."/>
            <person name="Tsamla T."/>
            <person name="Tsomo N."/>
            <person name="Vallee D."/>
            <person name="Vassiliev H."/>
            <person name="Venkataraman V."/>
            <person name="Vinson J."/>
            <person name="Vo A."/>
            <person name="Wade C."/>
            <person name="Wang S."/>
            <person name="Wangchuk T."/>
            <person name="Wangdi T."/>
            <person name="Whittaker C."/>
            <person name="Wilkinson J."/>
            <person name="Wu Y."/>
            <person name="Wyman D."/>
            <person name="Yadav S."/>
            <person name="Yang S."/>
            <person name="Yang X."/>
            <person name="Yeager S."/>
            <person name="Yee E."/>
            <person name="Young G."/>
            <person name="Zainoun J."/>
            <person name="Zembeck L."/>
            <person name="Zimmer A."/>
            <person name="Zody M."/>
            <person name="Lander E."/>
        </authorList>
    </citation>
    <scope>NUCLEOTIDE SEQUENCE [LARGE SCALE GENOMIC DNA]</scope>
</reference>
<dbReference type="Pfam" id="PF04433">
    <property type="entry name" value="SWIRM"/>
    <property type="match status" value="1"/>
</dbReference>
<evidence type="ECO:0000313" key="14">
    <source>
        <dbReference type="Ensembl" id="ENSCSAVP00000009082.1"/>
    </source>
</evidence>
<evidence type="ECO:0000259" key="11">
    <source>
        <dbReference type="PROSITE" id="PS50934"/>
    </source>
</evidence>
<keyword evidence="6 7" id="KW-0539">Nucleus</keyword>
<evidence type="ECO:0000259" key="9">
    <source>
        <dbReference type="PROSITE" id="PS50090"/>
    </source>
</evidence>
<dbReference type="FunCoup" id="H2YUS2">
    <property type="interactions" value="172"/>
</dbReference>
<dbReference type="OMA" id="YNGNHRP"/>
<dbReference type="GO" id="GO:0003682">
    <property type="term" value="F:chromatin binding"/>
    <property type="evidence" value="ECO:0007669"/>
    <property type="project" value="TreeGrafter"/>
</dbReference>
<feature type="domain" description="SANT" evidence="12">
    <location>
        <begin position="52"/>
        <end position="104"/>
    </location>
</feature>
<keyword evidence="15" id="KW-1185">Reference proteome</keyword>
<feature type="domain" description="Myb-like" evidence="9">
    <location>
        <begin position="56"/>
        <end position="100"/>
    </location>
</feature>
<evidence type="ECO:0000259" key="13">
    <source>
        <dbReference type="PROSITE" id="PS51294"/>
    </source>
</evidence>
<evidence type="ECO:0000256" key="3">
    <source>
        <dbReference type="ARBA" id="ARBA00022833"/>
    </source>
</evidence>
<dbReference type="AlphaFoldDB" id="H2YUS2"/>
<dbReference type="Pfam" id="PF25299">
    <property type="entry name" value="ZZ_ADA2"/>
    <property type="match status" value="1"/>
</dbReference>
<dbReference type="InterPro" id="IPR009057">
    <property type="entry name" value="Homeodomain-like_sf"/>
</dbReference>
<dbReference type="SUPFAM" id="SSF46689">
    <property type="entry name" value="Homeodomain-like"/>
    <property type="match status" value="2"/>
</dbReference>
<evidence type="ECO:0000256" key="4">
    <source>
        <dbReference type="ARBA" id="ARBA00023015"/>
    </source>
</evidence>
<evidence type="ECO:0000256" key="1">
    <source>
        <dbReference type="ARBA" id="ARBA00022723"/>
    </source>
</evidence>
<keyword evidence="1" id="KW-0479">Metal-binding</keyword>
<dbReference type="InterPro" id="IPR036388">
    <property type="entry name" value="WH-like_DNA-bd_sf"/>
</dbReference>
<dbReference type="PROSITE" id="PS50135">
    <property type="entry name" value="ZF_ZZ_2"/>
    <property type="match status" value="1"/>
</dbReference>
<keyword evidence="3" id="KW-0862">Zinc</keyword>
<evidence type="ECO:0000256" key="7">
    <source>
        <dbReference type="PIRNR" id="PIRNR025024"/>
    </source>
</evidence>
<reference evidence="14" key="3">
    <citation type="submission" date="2025-09" db="UniProtKB">
        <authorList>
            <consortium name="Ensembl"/>
        </authorList>
    </citation>
    <scope>IDENTIFICATION</scope>
</reference>
<dbReference type="Gene3D" id="1.10.10.60">
    <property type="entry name" value="Homeodomain-like"/>
    <property type="match status" value="1"/>
</dbReference>
<dbReference type="eggNOG" id="KOG0457">
    <property type="taxonomic scope" value="Eukaryota"/>
</dbReference>
<evidence type="ECO:0000256" key="5">
    <source>
        <dbReference type="ARBA" id="ARBA00023163"/>
    </source>
</evidence>
<protein>
    <recommendedName>
        <fullName evidence="7">Transcriptional adapter</fullName>
    </recommendedName>
</protein>
<dbReference type="CDD" id="cd00167">
    <property type="entry name" value="SANT"/>
    <property type="match status" value="1"/>
</dbReference>
<proteinExistence type="predicted"/>
<keyword evidence="2 8" id="KW-0863">Zinc-finger</keyword>
<dbReference type="InterPro" id="IPR041983">
    <property type="entry name" value="ADA2-like_ZZ"/>
</dbReference>
<feature type="domain" description="SWIRM" evidence="11">
    <location>
        <begin position="339"/>
        <end position="425"/>
    </location>
</feature>
<dbReference type="InParanoid" id="H2YUS2"/>
<dbReference type="GO" id="GO:0003713">
    <property type="term" value="F:transcription coactivator activity"/>
    <property type="evidence" value="ECO:0007669"/>
    <property type="project" value="InterPro"/>
</dbReference>
<dbReference type="InterPro" id="IPR001005">
    <property type="entry name" value="SANT/Myb"/>
</dbReference>
<reference evidence="14" key="2">
    <citation type="submission" date="2025-08" db="UniProtKB">
        <authorList>
            <consortium name="Ensembl"/>
        </authorList>
    </citation>
    <scope>IDENTIFICATION</scope>
</reference>
<dbReference type="Gene3D" id="1.10.10.10">
    <property type="entry name" value="Winged helix-like DNA-binding domain superfamily/Winged helix DNA-binding domain"/>
    <property type="match status" value="1"/>
</dbReference>